<dbReference type="Proteomes" id="UP000254572">
    <property type="component" value="Unassembled WGS sequence"/>
</dbReference>
<keyword evidence="3" id="KW-1185">Reference proteome</keyword>
<dbReference type="SUPFAM" id="SSF81901">
    <property type="entry name" value="HCP-like"/>
    <property type="match status" value="1"/>
</dbReference>
<gene>
    <name evidence="2" type="ORF">NCTC13294_00422</name>
</gene>
<dbReference type="Pfam" id="PF08238">
    <property type="entry name" value="Sel1"/>
    <property type="match status" value="5"/>
</dbReference>
<dbReference type="InterPro" id="IPR011990">
    <property type="entry name" value="TPR-like_helical_dom_sf"/>
</dbReference>
<dbReference type="PANTHER" id="PTHR11102:SF160">
    <property type="entry name" value="ERAD-ASSOCIATED E3 UBIQUITIN-PROTEIN LIGASE COMPONENT HRD3"/>
    <property type="match status" value="1"/>
</dbReference>
<dbReference type="PANTHER" id="PTHR11102">
    <property type="entry name" value="SEL-1-LIKE PROTEIN"/>
    <property type="match status" value="1"/>
</dbReference>
<dbReference type="InterPro" id="IPR050767">
    <property type="entry name" value="Sel1_AlgK"/>
</dbReference>
<keyword evidence="1" id="KW-0732">Signal</keyword>
<sequence>MKRLALSLGLALSLTATAETPLEAAKAAFERGDAAEAVRIYTALAADGNAKAQYNLAYCYQEGLGIAADRSKARTLLQQAAAQRLPEAEYRLGLLLLYGMDGVITYESPAMQSYNTPSPPVRSYAMVLINRAAAQAHLPAIEELASIYDRGIGIPADSRRAVYWYHRAAALGSTAAQKTLAYHYLRADGVVRNCPVARQLLEQAAAGGDWAASGELSALYRNGECVEKSAVQAEIWQKKARDTYLRATHGQGK</sequence>
<feature type="chain" id="PRO_5016723129" evidence="1">
    <location>
        <begin position="19"/>
        <end position="253"/>
    </location>
</feature>
<name>A0A381E068_9GAMM</name>
<dbReference type="InterPro" id="IPR006597">
    <property type="entry name" value="Sel1-like"/>
</dbReference>
<dbReference type="SMART" id="SM00671">
    <property type="entry name" value="SEL1"/>
    <property type="match status" value="5"/>
</dbReference>
<protein>
    <submittedName>
        <fullName evidence="2">Sel1 repeat</fullName>
    </submittedName>
</protein>
<evidence type="ECO:0000313" key="3">
    <source>
        <dbReference type="Proteomes" id="UP000254572"/>
    </source>
</evidence>
<reference evidence="2 3" key="1">
    <citation type="submission" date="2018-06" db="EMBL/GenBank/DDBJ databases">
        <authorList>
            <consortium name="Pathogen Informatics"/>
            <person name="Doyle S."/>
        </authorList>
    </citation>
    <scope>NUCLEOTIDE SEQUENCE [LARGE SCALE GENOMIC DNA]</scope>
    <source>
        <strain evidence="2 3">NCTC13294</strain>
    </source>
</reference>
<dbReference type="Gene3D" id="1.25.40.10">
    <property type="entry name" value="Tetratricopeptide repeat domain"/>
    <property type="match status" value="1"/>
</dbReference>
<evidence type="ECO:0000313" key="2">
    <source>
        <dbReference type="EMBL" id="SUX19051.1"/>
    </source>
</evidence>
<organism evidence="2 3">
    <name type="scientific">Cardiobacterium valvarum</name>
    <dbReference type="NCBI Taxonomy" id="194702"/>
    <lineage>
        <taxon>Bacteria</taxon>
        <taxon>Pseudomonadati</taxon>
        <taxon>Pseudomonadota</taxon>
        <taxon>Gammaproteobacteria</taxon>
        <taxon>Cardiobacteriales</taxon>
        <taxon>Cardiobacteriaceae</taxon>
        <taxon>Cardiobacterium</taxon>
    </lineage>
</organism>
<evidence type="ECO:0000256" key="1">
    <source>
        <dbReference type="SAM" id="SignalP"/>
    </source>
</evidence>
<feature type="signal peptide" evidence="1">
    <location>
        <begin position="1"/>
        <end position="18"/>
    </location>
</feature>
<dbReference type="OrthoDB" id="9792653at2"/>
<accession>A0A381E068</accession>
<dbReference type="AlphaFoldDB" id="A0A381E068"/>
<dbReference type="EMBL" id="UFUW01000001">
    <property type="protein sequence ID" value="SUX19051.1"/>
    <property type="molecule type" value="Genomic_DNA"/>
</dbReference>
<proteinExistence type="predicted"/>
<dbReference type="RefSeq" id="WP_115610719.1">
    <property type="nucleotide sequence ID" value="NZ_JBHLZC010000001.1"/>
</dbReference>